<dbReference type="EMBL" id="KQ087270">
    <property type="protein sequence ID" value="KLT39118.1"/>
    <property type="molecule type" value="Genomic_DNA"/>
</dbReference>
<dbReference type="RefSeq" id="XP_018275609.1">
    <property type="nucleotide sequence ID" value="XM_018424415.1"/>
</dbReference>
<keyword evidence="1" id="KW-0808">Transferase</keyword>
<dbReference type="SUPFAM" id="SSF53335">
    <property type="entry name" value="S-adenosyl-L-methionine-dependent methyltransferases"/>
    <property type="match status" value="1"/>
</dbReference>
<dbReference type="Pfam" id="PF13489">
    <property type="entry name" value="Methyltransf_23"/>
    <property type="match status" value="1"/>
</dbReference>
<dbReference type="AlphaFoldDB" id="A0A0J0XDK5"/>
<dbReference type="GeneID" id="28985018"/>
<keyword evidence="1" id="KW-0489">Methyltransferase</keyword>
<evidence type="ECO:0000313" key="2">
    <source>
        <dbReference type="Proteomes" id="UP000053611"/>
    </source>
</evidence>
<sequence length="255" mass="28087">MSDDRWNGDEYLNRPGHLESAETNARNIQTAVAASGVPASTFRDLNLLEVGAGVGTVTRHLGSFGSVHALEPSGNMLRVLSRLVKDLPNVTYAEHALSPASADMFARGEEMPSPTLEDPERKLAPPRARFDLAVSTLVAHHVDDLEAYFRGVHGVLVPGGMFYVLEFAHSPEGEDLSKRFHCEMDSSLVPVNDDSYHIKGNEFRETWSVEHTKDIFRKYGFTDIGSVETEPVPAFGRIDGRTAVPTKVVWGRKAE</sequence>
<gene>
    <name evidence="1" type="ORF">CC85DRAFT_288888</name>
</gene>
<dbReference type="OrthoDB" id="3647at2759"/>
<dbReference type="GO" id="GO:0008168">
    <property type="term" value="F:methyltransferase activity"/>
    <property type="evidence" value="ECO:0007669"/>
    <property type="project" value="UniProtKB-KW"/>
</dbReference>
<dbReference type="Proteomes" id="UP000053611">
    <property type="component" value="Unassembled WGS sequence"/>
</dbReference>
<name>A0A0J0XDK5_9TREE</name>
<proteinExistence type="predicted"/>
<reference evidence="1 2" key="1">
    <citation type="submission" date="2015-03" db="EMBL/GenBank/DDBJ databases">
        <title>Genomics and transcriptomics of the oil-accumulating basidiomycete yeast T. oleaginosus allow insights into substrate utilization and the diverse evolutionary trajectories of mating systems in fungi.</title>
        <authorList>
            <consortium name="DOE Joint Genome Institute"/>
            <person name="Kourist R."/>
            <person name="Kracht O."/>
            <person name="Bracharz F."/>
            <person name="Lipzen A."/>
            <person name="Nolan M."/>
            <person name="Ohm R."/>
            <person name="Grigoriev I."/>
            <person name="Sun S."/>
            <person name="Heitman J."/>
            <person name="Bruck T."/>
            <person name="Nowrousian M."/>
        </authorList>
    </citation>
    <scope>NUCLEOTIDE SEQUENCE [LARGE SCALE GENOMIC DNA]</scope>
    <source>
        <strain evidence="1 2">IBC0246</strain>
    </source>
</reference>
<keyword evidence="2" id="KW-1185">Reference proteome</keyword>
<evidence type="ECO:0000313" key="1">
    <source>
        <dbReference type="EMBL" id="KLT39118.1"/>
    </source>
</evidence>
<organism evidence="1 2">
    <name type="scientific">Cutaneotrichosporon oleaginosum</name>
    <dbReference type="NCBI Taxonomy" id="879819"/>
    <lineage>
        <taxon>Eukaryota</taxon>
        <taxon>Fungi</taxon>
        <taxon>Dikarya</taxon>
        <taxon>Basidiomycota</taxon>
        <taxon>Agaricomycotina</taxon>
        <taxon>Tremellomycetes</taxon>
        <taxon>Trichosporonales</taxon>
        <taxon>Trichosporonaceae</taxon>
        <taxon>Cutaneotrichosporon</taxon>
    </lineage>
</organism>
<protein>
    <submittedName>
        <fullName evidence="1">S-adenosyl-L-methionine-dependent methyltransferase</fullName>
    </submittedName>
</protein>
<dbReference type="STRING" id="879819.A0A0J0XDK5"/>
<dbReference type="InterPro" id="IPR029063">
    <property type="entry name" value="SAM-dependent_MTases_sf"/>
</dbReference>
<dbReference type="PANTHER" id="PTHR43591">
    <property type="entry name" value="METHYLTRANSFERASE"/>
    <property type="match status" value="1"/>
</dbReference>
<dbReference type="GO" id="GO:0032259">
    <property type="term" value="P:methylation"/>
    <property type="evidence" value="ECO:0007669"/>
    <property type="project" value="UniProtKB-KW"/>
</dbReference>
<dbReference type="CDD" id="cd02440">
    <property type="entry name" value="AdoMet_MTases"/>
    <property type="match status" value="1"/>
</dbReference>
<dbReference type="Gene3D" id="3.40.50.150">
    <property type="entry name" value="Vaccinia Virus protein VP39"/>
    <property type="match status" value="1"/>
</dbReference>
<accession>A0A0J0XDK5</accession>